<dbReference type="RefSeq" id="WP_135548612.1">
    <property type="nucleotide sequence ID" value="NZ_SPQQ01000005.1"/>
</dbReference>
<comment type="similarity">
    <text evidence="1">Belongs to the LysR transcriptional regulatory family.</text>
</comment>
<dbReference type="Pfam" id="PF03466">
    <property type="entry name" value="LysR_substrate"/>
    <property type="match status" value="1"/>
</dbReference>
<dbReference type="AlphaFoldDB" id="A0A4Z0R2Y5"/>
<dbReference type="GO" id="GO:0003700">
    <property type="term" value="F:DNA-binding transcription factor activity"/>
    <property type="evidence" value="ECO:0007669"/>
    <property type="project" value="InterPro"/>
</dbReference>
<dbReference type="FunFam" id="1.10.10.10:FF:000001">
    <property type="entry name" value="LysR family transcriptional regulator"/>
    <property type="match status" value="1"/>
</dbReference>
<name>A0A4Z0R2Y5_9FIRM</name>
<evidence type="ECO:0000313" key="7">
    <source>
        <dbReference type="Proteomes" id="UP000298460"/>
    </source>
</evidence>
<dbReference type="PANTHER" id="PTHR30419:SF8">
    <property type="entry name" value="NITROGEN ASSIMILATION TRANSCRIPTIONAL ACTIVATOR-RELATED"/>
    <property type="match status" value="1"/>
</dbReference>
<keyword evidence="3" id="KW-0238">DNA-binding</keyword>
<dbReference type="GO" id="GO:0005829">
    <property type="term" value="C:cytosol"/>
    <property type="evidence" value="ECO:0007669"/>
    <property type="project" value="TreeGrafter"/>
</dbReference>
<dbReference type="OrthoDB" id="9803714at2"/>
<dbReference type="PROSITE" id="PS50931">
    <property type="entry name" value="HTH_LYSR"/>
    <property type="match status" value="1"/>
</dbReference>
<keyword evidence="2" id="KW-0805">Transcription regulation</keyword>
<keyword evidence="4" id="KW-0804">Transcription</keyword>
<accession>A0A4Z0R2Y5</accession>
<dbReference type="InterPro" id="IPR050950">
    <property type="entry name" value="HTH-type_LysR_regulators"/>
</dbReference>
<comment type="caution">
    <text evidence="6">The sequence shown here is derived from an EMBL/GenBank/DDBJ whole genome shotgun (WGS) entry which is preliminary data.</text>
</comment>
<evidence type="ECO:0000256" key="4">
    <source>
        <dbReference type="ARBA" id="ARBA00023163"/>
    </source>
</evidence>
<evidence type="ECO:0000256" key="2">
    <source>
        <dbReference type="ARBA" id="ARBA00023015"/>
    </source>
</evidence>
<dbReference type="PRINTS" id="PR00039">
    <property type="entry name" value="HTHLYSR"/>
</dbReference>
<evidence type="ECO:0000313" key="6">
    <source>
        <dbReference type="EMBL" id="TGE37442.1"/>
    </source>
</evidence>
<keyword evidence="7" id="KW-1185">Reference proteome</keyword>
<evidence type="ECO:0000256" key="3">
    <source>
        <dbReference type="ARBA" id="ARBA00023125"/>
    </source>
</evidence>
<dbReference type="InterPro" id="IPR036388">
    <property type="entry name" value="WH-like_DNA-bd_sf"/>
</dbReference>
<dbReference type="SUPFAM" id="SSF53850">
    <property type="entry name" value="Periplasmic binding protein-like II"/>
    <property type="match status" value="1"/>
</dbReference>
<dbReference type="InterPro" id="IPR005119">
    <property type="entry name" value="LysR_subst-bd"/>
</dbReference>
<dbReference type="PANTHER" id="PTHR30419">
    <property type="entry name" value="HTH-TYPE TRANSCRIPTIONAL REGULATOR YBHD"/>
    <property type="match status" value="1"/>
</dbReference>
<dbReference type="Gene3D" id="3.40.190.290">
    <property type="match status" value="1"/>
</dbReference>
<sequence>MEIRHLEYFMEVSRYKSFSKAAEVTHTSQPSISKAIKDLEIELGITLFYRSTKYVKLTDAGEAILEQAQQIVSSFRNINAQLEGLTKMQTGKIHIGLPPITAVTTFSHLLGAFKSEYPKIHIQLYEFGPKKIEASLQDGLLDIGIFTPEDSDHFEWIWFEQDPLSVIMHPTHRLAQCCNVDYEDFYGEQIILYNSDYKLHDIIIEGCRRAGVNPEIAFETSQRELMTQMVAANLGLALLPSKICKDLNPEVIVSRPFSDSQLCLQLALVWKKGRYLPHAAHELLTFLKNYLSDEIRTQA</sequence>
<dbReference type="CDD" id="cd08438">
    <property type="entry name" value="PBP2_CidR"/>
    <property type="match status" value="1"/>
</dbReference>
<dbReference type="Pfam" id="PF00126">
    <property type="entry name" value="HTH_1"/>
    <property type="match status" value="1"/>
</dbReference>
<dbReference type="SUPFAM" id="SSF46785">
    <property type="entry name" value="Winged helix' DNA-binding domain"/>
    <property type="match status" value="1"/>
</dbReference>
<dbReference type="EMBL" id="SPQQ01000005">
    <property type="protein sequence ID" value="TGE37442.1"/>
    <property type="molecule type" value="Genomic_DNA"/>
</dbReference>
<dbReference type="InterPro" id="IPR036390">
    <property type="entry name" value="WH_DNA-bd_sf"/>
</dbReference>
<protein>
    <submittedName>
        <fullName evidence="6">LysR family transcriptional regulator</fullName>
    </submittedName>
</protein>
<dbReference type="Gene3D" id="1.10.10.10">
    <property type="entry name" value="Winged helix-like DNA-binding domain superfamily/Winged helix DNA-binding domain"/>
    <property type="match status" value="1"/>
</dbReference>
<dbReference type="Proteomes" id="UP000298460">
    <property type="component" value="Unassembled WGS sequence"/>
</dbReference>
<evidence type="ECO:0000259" key="5">
    <source>
        <dbReference type="PROSITE" id="PS50931"/>
    </source>
</evidence>
<feature type="domain" description="HTH lysR-type" evidence="5">
    <location>
        <begin position="1"/>
        <end position="58"/>
    </location>
</feature>
<evidence type="ECO:0000256" key="1">
    <source>
        <dbReference type="ARBA" id="ARBA00009437"/>
    </source>
</evidence>
<gene>
    <name evidence="6" type="ORF">E4K67_15685</name>
</gene>
<organism evidence="6 7">
    <name type="scientific">Desulfosporosinus fructosivorans</name>
    <dbReference type="NCBI Taxonomy" id="2018669"/>
    <lineage>
        <taxon>Bacteria</taxon>
        <taxon>Bacillati</taxon>
        <taxon>Bacillota</taxon>
        <taxon>Clostridia</taxon>
        <taxon>Eubacteriales</taxon>
        <taxon>Desulfitobacteriaceae</taxon>
        <taxon>Desulfosporosinus</taxon>
    </lineage>
</organism>
<dbReference type="GO" id="GO:0003677">
    <property type="term" value="F:DNA binding"/>
    <property type="evidence" value="ECO:0007669"/>
    <property type="project" value="UniProtKB-KW"/>
</dbReference>
<dbReference type="InterPro" id="IPR000847">
    <property type="entry name" value="LysR_HTH_N"/>
</dbReference>
<reference evidence="6 7" key="1">
    <citation type="submission" date="2019-03" db="EMBL/GenBank/DDBJ databases">
        <title>Draft Genome Sequence of Desulfosporosinus fructosivorans Strain 63.6F, Isolated from Marine Sediment in the Baltic Sea.</title>
        <authorList>
            <person name="Hausmann B."/>
            <person name="Vandieken V."/>
            <person name="Pjevac P."/>
            <person name="Schreck K."/>
            <person name="Herbold C.W."/>
            <person name="Loy A."/>
        </authorList>
    </citation>
    <scope>NUCLEOTIDE SEQUENCE [LARGE SCALE GENOMIC DNA]</scope>
    <source>
        <strain evidence="6 7">63.6F</strain>
    </source>
</reference>
<proteinExistence type="inferred from homology"/>